<protein>
    <submittedName>
        <fullName evidence="2">SDR family oxidoreductase</fullName>
    </submittedName>
</protein>
<dbReference type="CDD" id="cd05269">
    <property type="entry name" value="TMR_SDR_a"/>
    <property type="match status" value="1"/>
</dbReference>
<evidence type="ECO:0000259" key="1">
    <source>
        <dbReference type="Pfam" id="PF13460"/>
    </source>
</evidence>
<accession>A0AAJ5WW12</accession>
<dbReference type="PANTHER" id="PTHR47129">
    <property type="entry name" value="QUINONE OXIDOREDUCTASE 2"/>
    <property type="match status" value="1"/>
</dbReference>
<feature type="domain" description="NAD(P)-binding" evidence="1">
    <location>
        <begin position="10"/>
        <end position="183"/>
    </location>
</feature>
<dbReference type="InterPro" id="IPR036291">
    <property type="entry name" value="NAD(P)-bd_dom_sf"/>
</dbReference>
<dbReference type="PANTHER" id="PTHR47129:SF1">
    <property type="entry name" value="NMRA-LIKE DOMAIN-CONTAINING PROTEIN"/>
    <property type="match status" value="1"/>
</dbReference>
<dbReference type="SUPFAM" id="SSF51735">
    <property type="entry name" value="NAD(P)-binding Rossmann-fold domains"/>
    <property type="match status" value="1"/>
</dbReference>
<dbReference type="Pfam" id="PF13460">
    <property type="entry name" value="NAD_binding_10"/>
    <property type="match status" value="1"/>
</dbReference>
<name>A0AAJ5WW12_9BACT</name>
<evidence type="ECO:0000313" key="3">
    <source>
        <dbReference type="Proteomes" id="UP001220610"/>
    </source>
</evidence>
<dbReference type="EMBL" id="CP119311">
    <property type="protein sequence ID" value="WEK38221.1"/>
    <property type="molecule type" value="Genomic_DNA"/>
</dbReference>
<reference evidence="2" key="1">
    <citation type="submission" date="2023-03" db="EMBL/GenBank/DDBJ databases">
        <title>Andean soil-derived lignocellulolytic bacterial consortium as a source of novel taxa and putative plastic-active enzymes.</title>
        <authorList>
            <person name="Diaz-Garcia L."/>
            <person name="Chuvochina M."/>
            <person name="Feuerriegel G."/>
            <person name="Bunk B."/>
            <person name="Sproer C."/>
            <person name="Streit W.R."/>
            <person name="Rodriguez L.M."/>
            <person name="Overmann J."/>
            <person name="Jimenez D.J."/>
        </authorList>
    </citation>
    <scope>NUCLEOTIDE SEQUENCE</scope>
    <source>
        <strain evidence="2">MAG 7</strain>
    </source>
</reference>
<dbReference type="InterPro" id="IPR052718">
    <property type="entry name" value="NmrA-type_oxidoreductase"/>
</dbReference>
<sequence length="287" mass="29999">MSTAKIGVTGATGQLGQKLINQLKALVPAEQIVALVRTPEKAADLGVEVRAFDYTNPALIGKSLRGIERLVLISSNEVGQRSVQHSNVINAAKAAGVKYIVYTSLLHADTTTLDLAAEHLETEAALAASGIAHTILRNGWYTENYTGSVPGWVGAGAVVGSAGEGKISSASREDFALAAAKVVSGEGHEGKVYELAGDEAYTLADLAAELSRQTGKEIPYKNLSKEEYTEALKSWGVPAGFAGMIAGWDIGVANGDLFDDSKVLSNLIGRSTTPFAKTVAAALEQVK</sequence>
<dbReference type="InterPro" id="IPR016040">
    <property type="entry name" value="NAD(P)-bd_dom"/>
</dbReference>
<dbReference type="Gene3D" id="3.90.25.10">
    <property type="entry name" value="UDP-galactose 4-epimerase, domain 1"/>
    <property type="match status" value="1"/>
</dbReference>
<dbReference type="Gene3D" id="3.40.50.720">
    <property type="entry name" value="NAD(P)-binding Rossmann-like Domain"/>
    <property type="match status" value="1"/>
</dbReference>
<gene>
    <name evidence="2" type="ORF">P0Y53_12005</name>
</gene>
<dbReference type="AlphaFoldDB" id="A0AAJ5WW12"/>
<dbReference type="Proteomes" id="UP001220610">
    <property type="component" value="Chromosome"/>
</dbReference>
<proteinExistence type="predicted"/>
<evidence type="ECO:0000313" key="2">
    <source>
        <dbReference type="EMBL" id="WEK38221.1"/>
    </source>
</evidence>
<organism evidence="2 3">
    <name type="scientific">Candidatus Pseudobacter hemicellulosilyticus</name>
    <dbReference type="NCBI Taxonomy" id="3121375"/>
    <lineage>
        <taxon>Bacteria</taxon>
        <taxon>Pseudomonadati</taxon>
        <taxon>Bacteroidota</taxon>
        <taxon>Chitinophagia</taxon>
        <taxon>Chitinophagales</taxon>
        <taxon>Chitinophagaceae</taxon>
        <taxon>Pseudobacter</taxon>
    </lineage>
</organism>